<keyword evidence="3 9" id="KW-0145">Chemotaxis</keyword>
<organism evidence="11 12">
    <name type="scientific">Chrysochloris asiatica</name>
    <name type="common">Cape golden mole</name>
    <dbReference type="NCBI Taxonomy" id="185453"/>
    <lineage>
        <taxon>Eukaryota</taxon>
        <taxon>Metazoa</taxon>
        <taxon>Chordata</taxon>
        <taxon>Craniata</taxon>
        <taxon>Vertebrata</taxon>
        <taxon>Euteleostomi</taxon>
        <taxon>Mammalia</taxon>
        <taxon>Eutheria</taxon>
        <taxon>Afrotheria</taxon>
        <taxon>Chrysochloridae</taxon>
        <taxon>Chrysochlorinae</taxon>
        <taxon>Chrysochloris</taxon>
    </lineage>
</organism>
<dbReference type="GO" id="GO:0048020">
    <property type="term" value="F:CCR chemokine receptor binding"/>
    <property type="evidence" value="ECO:0007669"/>
    <property type="project" value="TreeGrafter"/>
</dbReference>
<dbReference type="OrthoDB" id="9404618at2759"/>
<keyword evidence="8" id="KW-0395">Inflammatory response</keyword>
<dbReference type="CTD" id="6355"/>
<dbReference type="InterPro" id="IPR036048">
    <property type="entry name" value="Interleukin_8-like_sf"/>
</dbReference>
<dbReference type="InterPro" id="IPR001811">
    <property type="entry name" value="Chemokine_IL8-like_dom"/>
</dbReference>
<keyword evidence="4 9" id="KW-0202">Cytokine</keyword>
<evidence type="ECO:0000256" key="1">
    <source>
        <dbReference type="ARBA" id="ARBA00004613"/>
    </source>
</evidence>
<dbReference type="GO" id="GO:0048245">
    <property type="term" value="P:eosinophil chemotaxis"/>
    <property type="evidence" value="ECO:0007669"/>
    <property type="project" value="TreeGrafter"/>
</dbReference>
<evidence type="ECO:0000256" key="9">
    <source>
        <dbReference type="RuleBase" id="RU361150"/>
    </source>
</evidence>
<dbReference type="SUPFAM" id="SSF54117">
    <property type="entry name" value="Interleukin 8-like chemokines"/>
    <property type="match status" value="1"/>
</dbReference>
<keyword evidence="6 9" id="KW-0732">Signal</keyword>
<evidence type="ECO:0000256" key="5">
    <source>
        <dbReference type="ARBA" id="ARBA00022525"/>
    </source>
</evidence>
<name>A0A9B0T811_CHRAS</name>
<dbReference type="PROSITE" id="PS00472">
    <property type="entry name" value="SMALL_CYTOKINES_CC"/>
    <property type="match status" value="1"/>
</dbReference>
<accession>A0A9B0T811</accession>
<comment type="subcellular location">
    <subcellularLocation>
        <location evidence="1 9">Secreted</location>
    </subcellularLocation>
</comment>
<evidence type="ECO:0000256" key="6">
    <source>
        <dbReference type="ARBA" id="ARBA00022729"/>
    </source>
</evidence>
<dbReference type="GO" id="GO:0061844">
    <property type="term" value="P:antimicrobial humoral immune response mediated by antimicrobial peptide"/>
    <property type="evidence" value="ECO:0007669"/>
    <property type="project" value="TreeGrafter"/>
</dbReference>
<evidence type="ECO:0000256" key="4">
    <source>
        <dbReference type="ARBA" id="ARBA00022514"/>
    </source>
</evidence>
<evidence type="ECO:0000256" key="2">
    <source>
        <dbReference type="ARBA" id="ARBA00010868"/>
    </source>
</evidence>
<dbReference type="InterPro" id="IPR039809">
    <property type="entry name" value="Chemokine_b/g/d"/>
</dbReference>
<dbReference type="SMART" id="SM00199">
    <property type="entry name" value="SCY"/>
    <property type="match status" value="1"/>
</dbReference>
<sequence length="110" mass="12257">MKVSTEFLSLLLVVATFSSPTLAQAVSVSIPITCCFKVISQKIPIQKLMTYTKITNSQCPQEAMIFRTTKANEVCADIKDKWVQKSMDYLDLKSQTPKPSTITPRLGNRA</sequence>
<evidence type="ECO:0000259" key="10">
    <source>
        <dbReference type="SMART" id="SM00199"/>
    </source>
</evidence>
<evidence type="ECO:0000256" key="7">
    <source>
        <dbReference type="ARBA" id="ARBA00023157"/>
    </source>
</evidence>
<reference evidence="12" key="1">
    <citation type="submission" date="2025-08" db="UniProtKB">
        <authorList>
            <consortium name="RefSeq"/>
        </authorList>
    </citation>
    <scope>IDENTIFICATION</scope>
    <source>
        <tissue evidence="12">Spleen</tissue>
    </source>
</reference>
<feature type="domain" description="Chemokine interleukin-8-like" evidence="10">
    <location>
        <begin position="31"/>
        <end position="90"/>
    </location>
</feature>
<dbReference type="Gene3D" id="2.40.50.40">
    <property type="match status" value="1"/>
</dbReference>
<dbReference type="RefSeq" id="XP_006833677.1">
    <property type="nucleotide sequence ID" value="XM_006833614.1"/>
</dbReference>
<dbReference type="Proteomes" id="UP000504623">
    <property type="component" value="Unplaced"/>
</dbReference>
<dbReference type="AlphaFoldDB" id="A0A9B0T811"/>
<feature type="chain" id="PRO_5039756509" description="C-C motif chemokine" evidence="9">
    <location>
        <begin position="24"/>
        <end position="110"/>
    </location>
</feature>
<dbReference type="InterPro" id="IPR000827">
    <property type="entry name" value="Chemokine_CC_CS"/>
</dbReference>
<dbReference type="GO" id="GO:0008009">
    <property type="term" value="F:chemokine activity"/>
    <property type="evidence" value="ECO:0007669"/>
    <property type="project" value="InterPro"/>
</dbReference>
<evidence type="ECO:0000256" key="8">
    <source>
        <dbReference type="ARBA" id="ARBA00023198"/>
    </source>
</evidence>
<keyword evidence="11" id="KW-1185">Reference proteome</keyword>
<proteinExistence type="inferred from homology"/>
<keyword evidence="7" id="KW-1015">Disulfide bond</keyword>
<dbReference type="PANTHER" id="PTHR12015">
    <property type="entry name" value="SMALL INDUCIBLE CYTOKINE A"/>
    <property type="match status" value="1"/>
</dbReference>
<protein>
    <recommendedName>
        <fullName evidence="9">C-C motif chemokine</fullName>
    </recommendedName>
</protein>
<dbReference type="GO" id="GO:0005615">
    <property type="term" value="C:extracellular space"/>
    <property type="evidence" value="ECO:0007669"/>
    <property type="project" value="UniProtKB-KW"/>
</dbReference>
<evidence type="ECO:0000256" key="3">
    <source>
        <dbReference type="ARBA" id="ARBA00022500"/>
    </source>
</evidence>
<dbReference type="PANTHER" id="PTHR12015:SF209">
    <property type="entry name" value="C-C MOTIF CHEMOKINE 8"/>
    <property type="match status" value="1"/>
</dbReference>
<dbReference type="CDD" id="cd00272">
    <property type="entry name" value="Chemokine_CC"/>
    <property type="match status" value="1"/>
</dbReference>
<dbReference type="FunFam" id="2.40.50.40:FF:000002">
    <property type="entry name" value="C-C motif chemokine"/>
    <property type="match status" value="1"/>
</dbReference>
<feature type="signal peptide" evidence="9">
    <location>
        <begin position="1"/>
        <end position="23"/>
    </location>
</feature>
<dbReference type="Pfam" id="PF00048">
    <property type="entry name" value="IL8"/>
    <property type="match status" value="1"/>
</dbReference>
<dbReference type="GO" id="GO:0070098">
    <property type="term" value="P:chemokine-mediated signaling pathway"/>
    <property type="evidence" value="ECO:0007669"/>
    <property type="project" value="TreeGrafter"/>
</dbReference>
<comment type="similarity">
    <text evidence="2 9">Belongs to the intercrine beta (chemokine CC) family.</text>
</comment>
<gene>
    <name evidence="12" type="primary">CCL8</name>
</gene>
<dbReference type="GeneID" id="102830765"/>
<keyword evidence="5 9" id="KW-0964">Secreted</keyword>
<dbReference type="GO" id="GO:0006954">
    <property type="term" value="P:inflammatory response"/>
    <property type="evidence" value="ECO:0007669"/>
    <property type="project" value="UniProtKB-KW"/>
</dbReference>
<evidence type="ECO:0000313" key="12">
    <source>
        <dbReference type="RefSeq" id="XP_006833677.1"/>
    </source>
</evidence>
<evidence type="ECO:0000313" key="11">
    <source>
        <dbReference type="Proteomes" id="UP000504623"/>
    </source>
</evidence>
<dbReference type="GO" id="GO:0030335">
    <property type="term" value="P:positive regulation of cell migration"/>
    <property type="evidence" value="ECO:0007669"/>
    <property type="project" value="TreeGrafter"/>
</dbReference>